<name>A0A0L6UCE0_9BASI</name>
<dbReference type="VEuPathDB" id="FungiDB:VP01_747g7"/>
<evidence type="ECO:0000313" key="1">
    <source>
        <dbReference type="EMBL" id="KNZ46201.1"/>
    </source>
</evidence>
<accession>A0A0L6UCE0</accession>
<organism evidence="1 2">
    <name type="scientific">Puccinia sorghi</name>
    <dbReference type="NCBI Taxonomy" id="27349"/>
    <lineage>
        <taxon>Eukaryota</taxon>
        <taxon>Fungi</taxon>
        <taxon>Dikarya</taxon>
        <taxon>Basidiomycota</taxon>
        <taxon>Pucciniomycotina</taxon>
        <taxon>Pucciniomycetes</taxon>
        <taxon>Pucciniales</taxon>
        <taxon>Pucciniaceae</taxon>
        <taxon>Puccinia</taxon>
    </lineage>
</organism>
<gene>
    <name evidence="1" type="ORF">VP01_747g7</name>
</gene>
<proteinExistence type="predicted"/>
<evidence type="ECO:0000313" key="2">
    <source>
        <dbReference type="Proteomes" id="UP000037035"/>
    </source>
</evidence>
<keyword evidence="2" id="KW-1185">Reference proteome</keyword>
<comment type="caution">
    <text evidence="1">The sequence shown here is derived from an EMBL/GenBank/DDBJ whole genome shotgun (WGS) entry which is preliminary data.</text>
</comment>
<sequence>MEPPILLLQMSQSSATPTPSHLFGLTSPVIRFLLIGPGVKGGTFNNSSKKWDFADVKRKLKRTQAMSLTLDAEWEVCQTSKEIMIQELFNSLYRHCGYNMLFSSHSSPSFPATIPSQENTIKIF</sequence>
<dbReference type="EMBL" id="LAVV01012916">
    <property type="protein sequence ID" value="KNZ46201.1"/>
    <property type="molecule type" value="Genomic_DNA"/>
</dbReference>
<protein>
    <submittedName>
        <fullName evidence="1">Uncharacterized protein</fullName>
    </submittedName>
</protein>
<dbReference type="AlphaFoldDB" id="A0A0L6UCE0"/>
<reference evidence="1 2" key="1">
    <citation type="submission" date="2015-08" db="EMBL/GenBank/DDBJ databases">
        <title>Next Generation Sequencing and Analysis of the Genome of Puccinia sorghi L Schw, the Causal Agent of Maize Common Rust.</title>
        <authorList>
            <person name="Rochi L."/>
            <person name="Burguener G."/>
            <person name="Darino M."/>
            <person name="Turjanski A."/>
            <person name="Kreff E."/>
            <person name="Dieguez M.J."/>
            <person name="Sacco F."/>
        </authorList>
    </citation>
    <scope>NUCLEOTIDE SEQUENCE [LARGE SCALE GENOMIC DNA]</scope>
    <source>
        <strain evidence="1 2">RO10H11247</strain>
    </source>
</reference>
<dbReference type="Proteomes" id="UP000037035">
    <property type="component" value="Unassembled WGS sequence"/>
</dbReference>